<accession>A0A0U5BA61</accession>
<protein>
    <submittedName>
        <fullName evidence="9">Putative iron-siderophore uptake system transmem brane component</fullName>
    </submittedName>
</protein>
<evidence type="ECO:0000256" key="4">
    <source>
        <dbReference type="ARBA" id="ARBA00022475"/>
    </source>
</evidence>
<dbReference type="Pfam" id="PF01032">
    <property type="entry name" value="FecCD"/>
    <property type="match status" value="1"/>
</dbReference>
<feature type="transmembrane region" description="Helical" evidence="8">
    <location>
        <begin position="285"/>
        <end position="306"/>
    </location>
</feature>
<keyword evidence="6 8" id="KW-1133">Transmembrane helix</keyword>
<feature type="transmembrane region" description="Helical" evidence="8">
    <location>
        <begin position="76"/>
        <end position="97"/>
    </location>
</feature>
<feature type="transmembrane region" description="Helical" evidence="8">
    <location>
        <begin position="158"/>
        <end position="177"/>
    </location>
</feature>
<evidence type="ECO:0000256" key="5">
    <source>
        <dbReference type="ARBA" id="ARBA00022692"/>
    </source>
</evidence>
<proteinExistence type="inferred from homology"/>
<dbReference type="CDD" id="cd06550">
    <property type="entry name" value="TM_ABC_iron-siderophores_like"/>
    <property type="match status" value="1"/>
</dbReference>
<reference evidence="10" key="1">
    <citation type="submission" date="2015-12" db="EMBL/GenBank/DDBJ databases">
        <authorList>
            <person name="Shamseldin A."/>
            <person name="Moawad H."/>
            <person name="Abd El-Rahim W.M."/>
            <person name="Sadowsky M.J."/>
        </authorList>
    </citation>
    <scope>NUCLEOTIDE SEQUENCE [LARGE SCALE GENOMIC DNA]</scope>
    <source>
        <strain evidence="10">JAM AC0309</strain>
    </source>
</reference>
<dbReference type="InterPro" id="IPR000522">
    <property type="entry name" value="ABC_transptr_permease_BtuC"/>
</dbReference>
<evidence type="ECO:0000256" key="7">
    <source>
        <dbReference type="ARBA" id="ARBA00023136"/>
    </source>
</evidence>
<dbReference type="InterPro" id="IPR037294">
    <property type="entry name" value="ABC_BtuC-like"/>
</dbReference>
<keyword evidence="7 8" id="KW-0472">Membrane</keyword>
<dbReference type="SUPFAM" id="SSF81345">
    <property type="entry name" value="ABC transporter involved in vitamin B12 uptake, BtuC"/>
    <property type="match status" value="1"/>
</dbReference>
<name>A0A0U5BA61_9MICO</name>
<dbReference type="PANTHER" id="PTHR30472:SF25">
    <property type="entry name" value="ABC TRANSPORTER PERMEASE PROTEIN MJ0876-RELATED"/>
    <property type="match status" value="1"/>
</dbReference>
<comment type="subcellular location">
    <subcellularLocation>
        <location evidence="1">Cell membrane</location>
        <topology evidence="1">Multi-pass membrane protein</topology>
    </subcellularLocation>
</comment>
<organism evidence="9 10">
    <name type="scientific">Microcella alkaliphila</name>
    <dbReference type="NCBI Taxonomy" id="279828"/>
    <lineage>
        <taxon>Bacteria</taxon>
        <taxon>Bacillati</taxon>
        <taxon>Actinomycetota</taxon>
        <taxon>Actinomycetes</taxon>
        <taxon>Micrococcales</taxon>
        <taxon>Microbacteriaceae</taxon>
        <taxon>Microcella</taxon>
    </lineage>
</organism>
<dbReference type="GO" id="GO:0033214">
    <property type="term" value="P:siderophore-iron import into cell"/>
    <property type="evidence" value="ECO:0007669"/>
    <property type="project" value="TreeGrafter"/>
</dbReference>
<keyword evidence="5 8" id="KW-0812">Transmembrane</keyword>
<feature type="transmembrane region" description="Helical" evidence="8">
    <location>
        <begin position="21"/>
        <end position="40"/>
    </location>
</feature>
<feature type="transmembrane region" description="Helical" evidence="8">
    <location>
        <begin position="247"/>
        <end position="273"/>
    </location>
</feature>
<dbReference type="RefSeq" id="WP_096420164.1">
    <property type="nucleotide sequence ID" value="NZ_AP017315.1"/>
</dbReference>
<dbReference type="PANTHER" id="PTHR30472">
    <property type="entry name" value="FERRIC ENTEROBACTIN TRANSPORT SYSTEM PERMEASE PROTEIN"/>
    <property type="match status" value="1"/>
</dbReference>
<dbReference type="EMBL" id="AP017315">
    <property type="protein sequence ID" value="BAU31151.1"/>
    <property type="molecule type" value="Genomic_DNA"/>
</dbReference>
<comment type="similarity">
    <text evidence="2">Belongs to the binding-protein-dependent transport system permease family. FecCD subfamily.</text>
</comment>
<feature type="transmembrane region" description="Helical" evidence="8">
    <location>
        <begin position="46"/>
        <end position="64"/>
    </location>
</feature>
<evidence type="ECO:0000313" key="10">
    <source>
        <dbReference type="Proteomes" id="UP000218965"/>
    </source>
</evidence>
<dbReference type="GO" id="GO:0005886">
    <property type="term" value="C:plasma membrane"/>
    <property type="evidence" value="ECO:0007669"/>
    <property type="project" value="UniProtKB-SubCell"/>
</dbReference>
<feature type="transmembrane region" description="Helical" evidence="8">
    <location>
        <begin position="117"/>
        <end position="146"/>
    </location>
</feature>
<evidence type="ECO:0000256" key="6">
    <source>
        <dbReference type="ARBA" id="ARBA00022989"/>
    </source>
</evidence>
<gene>
    <name evidence="9" type="ORF">MalAC0309_0276</name>
</gene>
<dbReference type="GO" id="GO:0022857">
    <property type="term" value="F:transmembrane transporter activity"/>
    <property type="evidence" value="ECO:0007669"/>
    <property type="project" value="InterPro"/>
</dbReference>
<sequence>MSAAVALGALDGNRRERRMRAASTTGILTAVGVALAITALAVGSVAIAPAEVIAALAGTADGGAQFIVRELRLPRLTLALVVGAALGMAGALLQSVVRNPLASPDIVGVTGGASAAAVLAIGTGATGLAVTGSALVGATVAIVLVLAASGRQLGGTRIVVVGIAVAFLAQGVLGYALTRARLEQAGTAYFWLVGSVGSPSAPETLTLGMLVLVAGIGTVLGRGALAAQLLGDETARAVGSRPRRTRILAVTASTVLAAVSVAVAGPLAFVAFVAGPIARRLRGGAPAVLTAALVGAVLVLASDLVAQNLIPGPLQPPAGLITGAVGAPLLVWLLIRAARQEGRA</sequence>
<feature type="transmembrane region" description="Helical" evidence="8">
    <location>
        <begin position="318"/>
        <end position="335"/>
    </location>
</feature>
<dbReference type="OrthoDB" id="4455417at2"/>
<evidence type="ECO:0000256" key="8">
    <source>
        <dbReference type="SAM" id="Phobius"/>
    </source>
</evidence>
<reference evidence="9 10" key="2">
    <citation type="submission" date="2016-01" db="EMBL/GenBank/DDBJ databases">
        <title>Microcella alkaliphila JAM AC0309 whole genome shotgun sequence.</title>
        <authorList>
            <person name="Kurata A."/>
            <person name="Hirose Y."/>
            <person name="Kishimoto N."/>
            <person name="Kobayashi T."/>
        </authorList>
    </citation>
    <scope>NUCLEOTIDE SEQUENCE [LARGE SCALE GENOMIC DNA]</scope>
    <source>
        <strain evidence="9 10">JAM AC0309</strain>
    </source>
</reference>
<evidence type="ECO:0000313" key="9">
    <source>
        <dbReference type="EMBL" id="BAU31151.1"/>
    </source>
</evidence>
<evidence type="ECO:0000256" key="1">
    <source>
        <dbReference type="ARBA" id="ARBA00004651"/>
    </source>
</evidence>
<dbReference type="KEGG" id="malk:MalAC0309_0276"/>
<dbReference type="Proteomes" id="UP000218965">
    <property type="component" value="Chromosome"/>
</dbReference>
<evidence type="ECO:0000256" key="3">
    <source>
        <dbReference type="ARBA" id="ARBA00022448"/>
    </source>
</evidence>
<dbReference type="AlphaFoldDB" id="A0A0U5BA61"/>
<keyword evidence="3" id="KW-0813">Transport</keyword>
<feature type="transmembrane region" description="Helical" evidence="8">
    <location>
        <begin position="205"/>
        <end position="227"/>
    </location>
</feature>
<dbReference type="Gene3D" id="1.10.3470.10">
    <property type="entry name" value="ABC transporter involved in vitamin B12 uptake, BtuC"/>
    <property type="match status" value="1"/>
</dbReference>
<evidence type="ECO:0000256" key="2">
    <source>
        <dbReference type="ARBA" id="ARBA00007935"/>
    </source>
</evidence>
<keyword evidence="4" id="KW-1003">Cell membrane</keyword>